<organism evidence="2 3">
    <name type="scientific">Fusarium mundagurra</name>
    <dbReference type="NCBI Taxonomy" id="1567541"/>
    <lineage>
        <taxon>Eukaryota</taxon>
        <taxon>Fungi</taxon>
        <taxon>Dikarya</taxon>
        <taxon>Ascomycota</taxon>
        <taxon>Pezizomycotina</taxon>
        <taxon>Sordariomycetes</taxon>
        <taxon>Hypocreomycetidae</taxon>
        <taxon>Hypocreales</taxon>
        <taxon>Nectriaceae</taxon>
        <taxon>Fusarium</taxon>
        <taxon>Fusarium fujikuroi species complex</taxon>
    </lineage>
</organism>
<proteinExistence type="predicted"/>
<evidence type="ECO:0000256" key="1">
    <source>
        <dbReference type="SAM" id="MobiDB-lite"/>
    </source>
</evidence>
<dbReference type="Proteomes" id="UP000544331">
    <property type="component" value="Unassembled WGS sequence"/>
</dbReference>
<dbReference type="EMBL" id="JAAOAN010000014">
    <property type="protein sequence ID" value="KAF5725135.1"/>
    <property type="molecule type" value="Genomic_DNA"/>
</dbReference>
<gene>
    <name evidence="2" type="ORF">FMUND_125</name>
</gene>
<protein>
    <submittedName>
        <fullName evidence="2">Cell surface glycoprotein 1</fullName>
    </submittedName>
</protein>
<evidence type="ECO:0000313" key="2">
    <source>
        <dbReference type="EMBL" id="KAF5725135.1"/>
    </source>
</evidence>
<feature type="region of interest" description="Disordered" evidence="1">
    <location>
        <begin position="201"/>
        <end position="229"/>
    </location>
</feature>
<name>A0A8H5Z5E7_9HYPO</name>
<comment type="caution">
    <text evidence="2">The sequence shown here is derived from an EMBL/GenBank/DDBJ whole genome shotgun (WGS) entry which is preliminary data.</text>
</comment>
<evidence type="ECO:0000313" key="3">
    <source>
        <dbReference type="Proteomes" id="UP000544331"/>
    </source>
</evidence>
<reference evidence="2 3" key="1">
    <citation type="submission" date="2020-05" db="EMBL/GenBank/DDBJ databases">
        <title>Identification and distribution of gene clusters putatively required for synthesis of sphingolipid metabolism inhibitors in phylogenetically diverse species of the filamentous fungus Fusarium.</title>
        <authorList>
            <person name="Kim H.-S."/>
            <person name="Busman M."/>
            <person name="Brown D.W."/>
            <person name="Divon H."/>
            <person name="Uhlig S."/>
            <person name="Proctor R.H."/>
        </authorList>
    </citation>
    <scope>NUCLEOTIDE SEQUENCE [LARGE SCALE GENOMIC DNA]</scope>
    <source>
        <strain evidence="2 3">NRRL 66235</strain>
    </source>
</reference>
<dbReference type="OrthoDB" id="5106806at2759"/>
<sequence length="277" mass="29923">MATTISLTSITATPTLSNGDSSATAAAIIPLNLTDATLSENTELGFGDSYHAMKSSIMRPPADGKAACSLDVDLMDRIPSGNLVRVLASINVGKLNSQSRRSFIWKRVKDTSCSLQILVNDTSVYDESLFTTNGDFNPIRSSKFEASKTLTLSMIQECGNDPLELIIAGPGIANEESNAQLPGPTATDHADRGAVCLFKRKRSQRARPEDTGGLHEKPQLHSECIPRNPPEEAEGRVIYEMEGWIPQPVEMNANEVPARELPSEEPTSVDQVGPELT</sequence>
<feature type="region of interest" description="Disordered" evidence="1">
    <location>
        <begin position="252"/>
        <end position="277"/>
    </location>
</feature>
<dbReference type="AlphaFoldDB" id="A0A8H5Z5E7"/>
<accession>A0A8H5Z5E7</accession>
<feature type="compositionally biased region" description="Basic and acidic residues" evidence="1">
    <location>
        <begin position="206"/>
        <end position="220"/>
    </location>
</feature>
<keyword evidence="3" id="KW-1185">Reference proteome</keyword>